<reference evidence="1 2" key="1">
    <citation type="submission" date="2018-06" db="EMBL/GenBank/DDBJ databases">
        <title>Comparative genomics reveals the genomic features of Rhizophagus irregularis, R. cerebriforme, R. diaphanum and Gigaspora rosea, and their symbiotic lifestyle signature.</title>
        <authorList>
            <person name="Morin E."/>
            <person name="San Clemente H."/>
            <person name="Chen E.C.H."/>
            <person name="De La Providencia I."/>
            <person name="Hainaut M."/>
            <person name="Kuo A."/>
            <person name="Kohler A."/>
            <person name="Murat C."/>
            <person name="Tang N."/>
            <person name="Roy S."/>
            <person name="Loubradou J."/>
            <person name="Henrissat B."/>
            <person name="Grigoriev I.V."/>
            <person name="Corradi N."/>
            <person name="Roux C."/>
            <person name="Martin F.M."/>
        </authorList>
    </citation>
    <scope>NUCLEOTIDE SEQUENCE [LARGE SCALE GENOMIC DNA]</scope>
    <source>
        <strain evidence="1 2">DAOM 194757</strain>
    </source>
</reference>
<name>A0A397V7E2_9GLOM</name>
<keyword evidence="2" id="KW-1185">Reference proteome</keyword>
<protein>
    <submittedName>
        <fullName evidence="1">Uncharacterized protein</fullName>
    </submittedName>
</protein>
<dbReference type="EMBL" id="QKWP01000598">
    <property type="protein sequence ID" value="RIB17558.1"/>
    <property type="molecule type" value="Genomic_DNA"/>
</dbReference>
<accession>A0A397V7E2</accession>
<dbReference type="AlphaFoldDB" id="A0A397V7E2"/>
<sequence>MNRVKNTKTAKYISDNMSGFDIATIIDKKDKTLPKPYINRPGFDMKYAVSYISHYGGTYANKLNQIFDNERLFDTLSTIKQNETPVQWVIRVRISLQDLLNSGKFSIYHRYCLFMSYGKGKFVNFDYYRPRIHKSHMAICFGCWKLIKIDDVQPKKSFHFTRQRYVDRLVPSDLMTSHWDNDCDKPKTDFGKARIIQTAYRNYKKKPESESNRIWEAVRNDDTSENKKFLGITPRKIRLPETSYVGYGGRTILAKDVPAYARNLPEMFYRYSPKSWADAKKYQLQKRLYNHILNLLGQQGYRVINSKQ</sequence>
<organism evidence="1 2">
    <name type="scientific">Gigaspora rosea</name>
    <dbReference type="NCBI Taxonomy" id="44941"/>
    <lineage>
        <taxon>Eukaryota</taxon>
        <taxon>Fungi</taxon>
        <taxon>Fungi incertae sedis</taxon>
        <taxon>Mucoromycota</taxon>
        <taxon>Glomeromycotina</taxon>
        <taxon>Glomeromycetes</taxon>
        <taxon>Diversisporales</taxon>
        <taxon>Gigasporaceae</taxon>
        <taxon>Gigaspora</taxon>
    </lineage>
</organism>
<proteinExistence type="predicted"/>
<evidence type="ECO:0000313" key="2">
    <source>
        <dbReference type="Proteomes" id="UP000266673"/>
    </source>
</evidence>
<evidence type="ECO:0000313" key="1">
    <source>
        <dbReference type="EMBL" id="RIB17558.1"/>
    </source>
</evidence>
<comment type="caution">
    <text evidence="1">The sequence shown here is derived from an EMBL/GenBank/DDBJ whole genome shotgun (WGS) entry which is preliminary data.</text>
</comment>
<dbReference type="Proteomes" id="UP000266673">
    <property type="component" value="Unassembled WGS sequence"/>
</dbReference>
<gene>
    <name evidence="1" type="ORF">C2G38_1420446</name>
</gene>